<proteinExistence type="predicted"/>
<organism evidence="2">
    <name type="scientific">Sesamum latifolium</name>
    <dbReference type="NCBI Taxonomy" id="2727402"/>
    <lineage>
        <taxon>Eukaryota</taxon>
        <taxon>Viridiplantae</taxon>
        <taxon>Streptophyta</taxon>
        <taxon>Embryophyta</taxon>
        <taxon>Tracheophyta</taxon>
        <taxon>Spermatophyta</taxon>
        <taxon>Magnoliopsida</taxon>
        <taxon>eudicotyledons</taxon>
        <taxon>Gunneridae</taxon>
        <taxon>Pentapetalae</taxon>
        <taxon>asterids</taxon>
        <taxon>lamiids</taxon>
        <taxon>Lamiales</taxon>
        <taxon>Pedaliaceae</taxon>
        <taxon>Sesamum</taxon>
    </lineage>
</organism>
<evidence type="ECO:0000313" key="2">
    <source>
        <dbReference type="EMBL" id="KAL0444926.1"/>
    </source>
</evidence>
<protein>
    <submittedName>
        <fullName evidence="2">Uncharacterized protein</fullName>
    </submittedName>
</protein>
<feature type="region of interest" description="Disordered" evidence="1">
    <location>
        <begin position="1"/>
        <end position="20"/>
    </location>
</feature>
<comment type="caution">
    <text evidence="2">The sequence shown here is derived from an EMBL/GenBank/DDBJ whole genome shotgun (WGS) entry which is preliminary data.</text>
</comment>
<feature type="compositionally biased region" description="Basic and acidic residues" evidence="1">
    <location>
        <begin position="1"/>
        <end position="10"/>
    </location>
</feature>
<reference evidence="2" key="1">
    <citation type="submission" date="2020-06" db="EMBL/GenBank/DDBJ databases">
        <authorList>
            <person name="Li T."/>
            <person name="Hu X."/>
            <person name="Zhang T."/>
            <person name="Song X."/>
            <person name="Zhang H."/>
            <person name="Dai N."/>
            <person name="Sheng W."/>
            <person name="Hou X."/>
            <person name="Wei L."/>
        </authorList>
    </citation>
    <scope>NUCLEOTIDE SEQUENCE</scope>
    <source>
        <strain evidence="2">KEN1</strain>
        <tissue evidence="2">Leaf</tissue>
    </source>
</reference>
<gene>
    <name evidence="2" type="ORF">Slati_2215300</name>
</gene>
<evidence type="ECO:0000256" key="1">
    <source>
        <dbReference type="SAM" id="MobiDB-lite"/>
    </source>
</evidence>
<accession>A0AAW2WYA4</accession>
<dbReference type="AlphaFoldDB" id="A0AAW2WYA4"/>
<reference evidence="2" key="2">
    <citation type="journal article" date="2024" name="Plant">
        <title>Genomic evolution and insights into agronomic trait innovations of Sesamum species.</title>
        <authorList>
            <person name="Miao H."/>
            <person name="Wang L."/>
            <person name="Qu L."/>
            <person name="Liu H."/>
            <person name="Sun Y."/>
            <person name="Le M."/>
            <person name="Wang Q."/>
            <person name="Wei S."/>
            <person name="Zheng Y."/>
            <person name="Lin W."/>
            <person name="Duan Y."/>
            <person name="Cao H."/>
            <person name="Xiong S."/>
            <person name="Wang X."/>
            <person name="Wei L."/>
            <person name="Li C."/>
            <person name="Ma Q."/>
            <person name="Ju M."/>
            <person name="Zhao R."/>
            <person name="Li G."/>
            <person name="Mu C."/>
            <person name="Tian Q."/>
            <person name="Mei H."/>
            <person name="Zhang T."/>
            <person name="Gao T."/>
            <person name="Zhang H."/>
        </authorList>
    </citation>
    <scope>NUCLEOTIDE SEQUENCE</scope>
    <source>
        <strain evidence="2">KEN1</strain>
    </source>
</reference>
<sequence length="211" mass="23141">MHPLPREERLSPGNRGSRPVGSAWVACSLRQSDIYQLVEEFAIPPEFVVSLPPPDSHPSSPLPGYMSFFVSQLRAGLRFPIPSFFREVSRDLKLKLTEPGVFHFAPRRGVSFLPTPSPPKHWKETDGAPGCTADVMKGALPTGDKRLLSSLSSEDLDHMLTLVLTRIRLFFSIYIEGREFILSIRRVGPVPGRGFCKELGGEGATLAGGSG</sequence>
<name>A0AAW2WYA4_9LAMI</name>
<dbReference type="EMBL" id="JACGWN010000007">
    <property type="protein sequence ID" value="KAL0444926.1"/>
    <property type="molecule type" value="Genomic_DNA"/>
</dbReference>